<evidence type="ECO:0000256" key="7">
    <source>
        <dbReference type="ARBA" id="ARBA00023002"/>
    </source>
</evidence>
<keyword evidence="7" id="KW-0560">Oxidoreductase</keyword>
<name>A0A7C4S1P3_UNCW3</name>
<evidence type="ECO:0000256" key="12">
    <source>
        <dbReference type="ARBA" id="ARBA00030295"/>
    </source>
</evidence>
<evidence type="ECO:0000256" key="5">
    <source>
        <dbReference type="ARBA" id="ARBA00022485"/>
    </source>
</evidence>
<dbReference type="InterPro" id="IPR024934">
    <property type="entry name" value="Rubredoxin-like_dom"/>
</dbReference>
<evidence type="ECO:0000256" key="6">
    <source>
        <dbReference type="ARBA" id="ARBA00022723"/>
    </source>
</evidence>
<comment type="cofactor">
    <cofactor evidence="1">
        <name>[4Fe-4S] cluster</name>
        <dbReference type="ChEBI" id="CHEBI:49883"/>
    </cofactor>
</comment>
<dbReference type="Pfam" id="PF02943">
    <property type="entry name" value="FeThRed_B"/>
    <property type="match status" value="1"/>
</dbReference>
<gene>
    <name evidence="15" type="ORF">ENT60_01780</name>
</gene>
<evidence type="ECO:0000256" key="1">
    <source>
        <dbReference type="ARBA" id="ARBA00001966"/>
    </source>
</evidence>
<dbReference type="EC" id="1.8.7.2" evidence="4"/>
<comment type="subunit">
    <text evidence="11">Heterodimer of subunit A (variable subunit) and subunit B (catalytic subunit). Heterodimeric FTR forms a complex with ferredoxin and thioredoxin.</text>
</comment>
<evidence type="ECO:0000256" key="2">
    <source>
        <dbReference type="ARBA" id="ARBA00003945"/>
    </source>
</evidence>
<evidence type="ECO:0000313" key="15">
    <source>
        <dbReference type="EMBL" id="HGU47277.1"/>
    </source>
</evidence>
<dbReference type="Pfam" id="PF21349">
    <property type="entry name" value="RUBY_RBDX"/>
    <property type="match status" value="1"/>
</dbReference>
<dbReference type="GO" id="GO:0051539">
    <property type="term" value="F:4 iron, 4 sulfur cluster binding"/>
    <property type="evidence" value="ECO:0007669"/>
    <property type="project" value="UniProtKB-KW"/>
</dbReference>
<evidence type="ECO:0000256" key="13">
    <source>
        <dbReference type="ARBA" id="ARBA00048150"/>
    </source>
</evidence>
<dbReference type="SUPFAM" id="SSF57802">
    <property type="entry name" value="Rubredoxin-like"/>
    <property type="match status" value="1"/>
</dbReference>
<dbReference type="InterPro" id="IPR036644">
    <property type="entry name" value="FTR_bsu_sf"/>
</dbReference>
<dbReference type="Gene3D" id="3.90.460.10">
    <property type="entry name" value="Ferredoxin thioredoxin reductase catalytic beta subunit"/>
    <property type="match status" value="1"/>
</dbReference>
<evidence type="ECO:0000256" key="8">
    <source>
        <dbReference type="ARBA" id="ARBA00023004"/>
    </source>
</evidence>
<evidence type="ECO:0000256" key="11">
    <source>
        <dbReference type="ARBA" id="ARBA00026011"/>
    </source>
</evidence>
<dbReference type="PANTHER" id="PTHR35113">
    <property type="entry name" value="FERREDOXIN-THIOREDOXIN REDUCTASE CATALYTIC CHAIN, CHLOROPLASTIC"/>
    <property type="match status" value="1"/>
</dbReference>
<comment type="caution">
    <text evidence="15">The sequence shown here is derived from an EMBL/GenBank/DDBJ whole genome shotgun (WGS) entry which is preliminary data.</text>
</comment>
<evidence type="ECO:0000259" key="14">
    <source>
        <dbReference type="PROSITE" id="PS50903"/>
    </source>
</evidence>
<dbReference type="InterPro" id="IPR004209">
    <property type="entry name" value="FTR_bsu"/>
</dbReference>
<dbReference type="PANTHER" id="PTHR35113:SF1">
    <property type="entry name" value="FERREDOXIN-THIOREDOXIN REDUCTASE CATALYTIC CHAIN, CHLOROPLASTIC"/>
    <property type="match status" value="1"/>
</dbReference>
<comment type="catalytic activity">
    <reaction evidence="13">
        <text>[thioredoxin]-disulfide + 2 reduced [2Fe-2S]-[ferredoxin] + 2 H(+) = [thioredoxin]-dithiol + 2 oxidized [2Fe-2S]-[ferredoxin]</text>
        <dbReference type="Rhea" id="RHEA:42336"/>
        <dbReference type="Rhea" id="RHEA-COMP:10000"/>
        <dbReference type="Rhea" id="RHEA-COMP:10001"/>
        <dbReference type="Rhea" id="RHEA-COMP:10698"/>
        <dbReference type="Rhea" id="RHEA-COMP:10700"/>
        <dbReference type="ChEBI" id="CHEBI:15378"/>
        <dbReference type="ChEBI" id="CHEBI:29950"/>
        <dbReference type="ChEBI" id="CHEBI:33737"/>
        <dbReference type="ChEBI" id="CHEBI:33738"/>
        <dbReference type="ChEBI" id="CHEBI:50058"/>
        <dbReference type="EC" id="1.8.7.2"/>
    </reaction>
</comment>
<keyword evidence="10" id="KW-1015">Disulfide bond</keyword>
<keyword evidence="5" id="KW-0004">4Fe-4S</keyword>
<evidence type="ECO:0000256" key="3">
    <source>
        <dbReference type="ARBA" id="ARBA00007941"/>
    </source>
</evidence>
<keyword evidence="9" id="KW-0411">Iron-sulfur</keyword>
<dbReference type="Gene3D" id="2.20.28.10">
    <property type="match status" value="1"/>
</dbReference>
<dbReference type="EMBL" id="DSZH01000080">
    <property type="protein sequence ID" value="HGU47277.1"/>
    <property type="molecule type" value="Genomic_DNA"/>
</dbReference>
<evidence type="ECO:0000256" key="4">
    <source>
        <dbReference type="ARBA" id="ARBA00012358"/>
    </source>
</evidence>
<feature type="domain" description="Rubredoxin-like" evidence="14">
    <location>
        <begin position="127"/>
        <end position="161"/>
    </location>
</feature>
<keyword evidence="6" id="KW-0479">Metal-binding</keyword>
<dbReference type="AlphaFoldDB" id="A0A7C4S1P3"/>
<dbReference type="InterPro" id="IPR048574">
    <property type="entry name" value="RUBY_RBDX"/>
</dbReference>
<dbReference type="GO" id="GO:0005506">
    <property type="term" value="F:iron ion binding"/>
    <property type="evidence" value="ECO:0007669"/>
    <property type="project" value="InterPro"/>
</dbReference>
<comment type="similarity">
    <text evidence="3">Belongs to the ferredoxin thioredoxin reductase beta subunit family.</text>
</comment>
<reference evidence="15" key="1">
    <citation type="journal article" date="2020" name="mSystems">
        <title>Genome- and Community-Level Interaction Insights into Carbon Utilization and Element Cycling Functions of Hydrothermarchaeota in Hydrothermal Sediment.</title>
        <authorList>
            <person name="Zhou Z."/>
            <person name="Liu Y."/>
            <person name="Xu W."/>
            <person name="Pan J."/>
            <person name="Luo Z.H."/>
            <person name="Li M."/>
        </authorList>
    </citation>
    <scope>NUCLEOTIDE SEQUENCE [LARGE SCALE GENOMIC DNA]</scope>
    <source>
        <strain evidence="15">SpSt-594</strain>
    </source>
</reference>
<proteinExistence type="inferred from homology"/>
<dbReference type="SUPFAM" id="SSF57662">
    <property type="entry name" value="Ferredoxin thioredoxin reductase (FTR), catalytic beta chain"/>
    <property type="match status" value="1"/>
</dbReference>
<dbReference type="GO" id="GO:0016730">
    <property type="term" value="F:oxidoreductase activity, acting on iron-sulfur proteins as donors"/>
    <property type="evidence" value="ECO:0007669"/>
    <property type="project" value="InterPro"/>
</dbReference>
<comment type="function">
    <text evidence="2">Catalytic subunit of the ferredoxin-thioredoxin reductase (FTR), which catalyzes the two-electron reduction of thioredoxins by the electrons provided by reduced ferredoxin.</text>
</comment>
<protein>
    <recommendedName>
        <fullName evidence="4">ferredoxin:thioredoxin reductase</fullName>
        <ecNumber evidence="4">1.8.7.2</ecNumber>
    </recommendedName>
    <alternativeName>
        <fullName evidence="12">Ferredoxin-thioredoxin reductase subunit B</fullName>
    </alternativeName>
</protein>
<sequence>MIDQKLINYWYEKLKKEAEESGYFLNPDEEFTKNLIEGLLINQERYGYFACPCRLASGDKEKDLDIICPCDYRDQDINEYGNCYCGLYVSYDIYTGKKQVKTIPERRGKRKEIKSSEGKITNLKLSLPVWRCKVCGYLCAREEPPEICPICKARKERFERFI</sequence>
<evidence type="ECO:0000256" key="10">
    <source>
        <dbReference type="ARBA" id="ARBA00023157"/>
    </source>
</evidence>
<keyword evidence="8" id="KW-0408">Iron</keyword>
<dbReference type="PROSITE" id="PS50903">
    <property type="entry name" value="RUBREDOXIN_LIKE"/>
    <property type="match status" value="1"/>
</dbReference>
<dbReference type="CDD" id="cd00729">
    <property type="entry name" value="rubredoxin_SM"/>
    <property type="match status" value="1"/>
</dbReference>
<organism evidence="15">
    <name type="scientific">candidate division WOR-3 bacterium</name>
    <dbReference type="NCBI Taxonomy" id="2052148"/>
    <lineage>
        <taxon>Bacteria</taxon>
        <taxon>Bacteria division WOR-3</taxon>
    </lineage>
</organism>
<evidence type="ECO:0000256" key="9">
    <source>
        <dbReference type="ARBA" id="ARBA00023014"/>
    </source>
</evidence>
<accession>A0A7C4S1P3</accession>